<reference evidence="4 5" key="1">
    <citation type="submission" date="2015-01" db="EMBL/GenBank/DDBJ databases">
        <title>The Genome Sequence of Exophiala xenobiotica CBS118157.</title>
        <authorList>
            <consortium name="The Broad Institute Genomics Platform"/>
            <person name="Cuomo C."/>
            <person name="de Hoog S."/>
            <person name="Gorbushina A."/>
            <person name="Stielow B."/>
            <person name="Teixiera M."/>
            <person name="Abouelleil A."/>
            <person name="Chapman S.B."/>
            <person name="Priest M."/>
            <person name="Young S.K."/>
            <person name="Wortman J."/>
            <person name="Nusbaum C."/>
            <person name="Birren B."/>
        </authorList>
    </citation>
    <scope>NUCLEOTIDE SEQUENCE [LARGE SCALE GENOMIC DNA]</scope>
    <source>
        <strain evidence="4 5">CBS 118157</strain>
    </source>
</reference>
<dbReference type="InterPro" id="IPR049049">
    <property type="entry name" value="Beta-AFase-like_GH127_C"/>
</dbReference>
<evidence type="ECO:0000259" key="3">
    <source>
        <dbReference type="Pfam" id="PF20737"/>
    </source>
</evidence>
<dbReference type="InterPro" id="IPR049046">
    <property type="entry name" value="Beta-AFase-like_GH127_middle"/>
</dbReference>
<evidence type="ECO:0008006" key="6">
    <source>
        <dbReference type="Google" id="ProtNLM"/>
    </source>
</evidence>
<dbReference type="PANTHER" id="PTHR43465">
    <property type="entry name" value="DUF1680 DOMAIN PROTEIN (AFU_ORTHOLOGUE AFUA_1G08910)"/>
    <property type="match status" value="1"/>
</dbReference>
<evidence type="ECO:0000259" key="2">
    <source>
        <dbReference type="Pfam" id="PF20736"/>
    </source>
</evidence>
<dbReference type="GeneID" id="25332847"/>
<protein>
    <recommendedName>
        <fullName evidence="6">DUF1680 domain protein</fullName>
    </recommendedName>
</protein>
<dbReference type="PANTHER" id="PTHR43465:SF2">
    <property type="entry name" value="DUF1680 DOMAIN PROTEIN (AFU_ORTHOLOGUE AFUA_1G08910)"/>
    <property type="match status" value="1"/>
</dbReference>
<dbReference type="Pfam" id="PF20736">
    <property type="entry name" value="Glyco_hydro127M"/>
    <property type="match status" value="1"/>
</dbReference>
<gene>
    <name evidence="4" type="ORF">PV05_10939</name>
</gene>
<dbReference type="STRING" id="348802.A0A0D2EMZ5"/>
<dbReference type="InterPro" id="IPR012878">
    <property type="entry name" value="Beta-AFase-like_GH127_cat"/>
</dbReference>
<dbReference type="InterPro" id="IPR008928">
    <property type="entry name" value="6-hairpin_glycosidase_sf"/>
</dbReference>
<dbReference type="InterPro" id="IPR049174">
    <property type="entry name" value="Beta-AFase-like"/>
</dbReference>
<dbReference type="EMBL" id="KN847323">
    <property type="protein sequence ID" value="KIW49244.1"/>
    <property type="molecule type" value="Genomic_DNA"/>
</dbReference>
<evidence type="ECO:0000259" key="1">
    <source>
        <dbReference type="Pfam" id="PF07944"/>
    </source>
</evidence>
<evidence type="ECO:0000313" key="5">
    <source>
        <dbReference type="Proteomes" id="UP000054342"/>
    </source>
</evidence>
<feature type="domain" description="Non-reducing end beta-L-arabinofuranosidase-like GH127 C-terminal" evidence="3">
    <location>
        <begin position="539"/>
        <end position="651"/>
    </location>
</feature>
<dbReference type="Proteomes" id="UP000054342">
    <property type="component" value="Unassembled WGS sequence"/>
</dbReference>
<dbReference type="RefSeq" id="XP_013309828.1">
    <property type="nucleotide sequence ID" value="XM_013454374.1"/>
</dbReference>
<feature type="domain" description="Non-reducing end beta-L-arabinofuranosidase-like GH127 middle" evidence="2">
    <location>
        <begin position="454"/>
        <end position="515"/>
    </location>
</feature>
<dbReference type="SUPFAM" id="SSF48208">
    <property type="entry name" value="Six-hairpin glycosidases"/>
    <property type="match status" value="1"/>
</dbReference>
<dbReference type="AlphaFoldDB" id="A0A0D2EMZ5"/>
<dbReference type="Pfam" id="PF07944">
    <property type="entry name" value="Beta-AFase-like_GH127_cat"/>
    <property type="match status" value="1"/>
</dbReference>
<dbReference type="OrthoDB" id="654211at2759"/>
<organism evidence="4 5">
    <name type="scientific">Exophiala xenobiotica</name>
    <dbReference type="NCBI Taxonomy" id="348802"/>
    <lineage>
        <taxon>Eukaryota</taxon>
        <taxon>Fungi</taxon>
        <taxon>Dikarya</taxon>
        <taxon>Ascomycota</taxon>
        <taxon>Pezizomycotina</taxon>
        <taxon>Eurotiomycetes</taxon>
        <taxon>Chaetothyriomycetidae</taxon>
        <taxon>Chaetothyriales</taxon>
        <taxon>Herpotrichiellaceae</taxon>
        <taxon>Exophiala</taxon>
    </lineage>
</organism>
<proteinExistence type="predicted"/>
<sequence>MTSQLVPVPVQNVNVSSPFWSWYQQCSREKVIPAIIHAQKSTGHWSCLTWKAGHPVKPHPFWDSDIYKVVEASCYFLMTQPDEAMMETVEEAVDMIIAAQHPDGYINSYYTVRGLDQRWTNVRDMHELYCLGHLIEACVAYETLTHNGRLLTPVMKAIRHVDGVFGVEPGKKRGYPGHQEIEIGLLRLYELTGRRDDLLLKLAKYFIHERGQRDEAGEIYFDHEARARGGDPYDHMDLEMRVCYQVPRDYGYHQADCPIEEATEAKGHAVRAMYFYTAATDLCRLTGDADADGNNNNNNQNQNQQIKAALDRLWRDVVGHKIYITGGLGAIRQWEGFGPAYLLHDTEEGGTCYAETCASFALIVWCRQMNLLGSGLGCLNSEYADIMEVALYNGFLGAVGLDGASFYYENPLRTYTHRPKHRSTSFEVACCPPNTAKLLGQLGTLIYSFQPGVVVIHLFIQSEVRVPDTDDVTVSMTTDMPWSGDVTVSVTGTTALAIRIPSWAEEYTCSVGGDVKGGYLFIPSSKDASISLKFALAPRKVYANPKTDKDEVCVMMGPLVYCLEDVDNPGIDVDNVAFVDGPIRLGEKMRVGPLERVVPILATGKELDTGGWDSLYGSKPWKYKEEERQLVFIPYFLRANRGGNGGMRVWTKRLPQS</sequence>
<keyword evidence="5" id="KW-1185">Reference proteome</keyword>
<dbReference type="HOGENOM" id="CLU_013148_1_0_1"/>
<dbReference type="GO" id="GO:0005975">
    <property type="term" value="P:carbohydrate metabolic process"/>
    <property type="evidence" value="ECO:0007669"/>
    <property type="project" value="InterPro"/>
</dbReference>
<dbReference type="Pfam" id="PF20737">
    <property type="entry name" value="Glyco_hydro127C"/>
    <property type="match status" value="1"/>
</dbReference>
<accession>A0A0D2EMZ5</accession>
<evidence type="ECO:0000313" key="4">
    <source>
        <dbReference type="EMBL" id="KIW49244.1"/>
    </source>
</evidence>
<name>A0A0D2EMZ5_9EURO</name>
<feature type="domain" description="Non-reducing end beta-L-arabinofuranosidase-like GH127 catalytic" evidence="1">
    <location>
        <begin position="12"/>
        <end position="442"/>
    </location>
</feature>